<evidence type="ECO:0000256" key="1">
    <source>
        <dbReference type="SAM" id="SignalP"/>
    </source>
</evidence>
<proteinExistence type="predicted"/>
<dbReference type="Pfam" id="PF01395">
    <property type="entry name" value="PBP_GOBP"/>
    <property type="match status" value="1"/>
</dbReference>
<organism evidence="2 3">
    <name type="scientific">Orchesella dallaii</name>
    <dbReference type="NCBI Taxonomy" id="48710"/>
    <lineage>
        <taxon>Eukaryota</taxon>
        <taxon>Metazoa</taxon>
        <taxon>Ecdysozoa</taxon>
        <taxon>Arthropoda</taxon>
        <taxon>Hexapoda</taxon>
        <taxon>Collembola</taxon>
        <taxon>Entomobryomorpha</taxon>
        <taxon>Entomobryoidea</taxon>
        <taxon>Orchesellidae</taxon>
        <taxon>Orchesellinae</taxon>
        <taxon>Orchesella</taxon>
    </lineage>
</organism>
<name>A0ABP1RFH6_9HEXA</name>
<keyword evidence="3" id="KW-1185">Reference proteome</keyword>
<dbReference type="InterPro" id="IPR006170">
    <property type="entry name" value="PBP/GOBP"/>
</dbReference>
<keyword evidence="1" id="KW-0732">Signal</keyword>
<dbReference type="Proteomes" id="UP001642540">
    <property type="component" value="Unassembled WGS sequence"/>
</dbReference>
<dbReference type="SUPFAM" id="SSF47565">
    <property type="entry name" value="Insect pheromone/odorant-binding proteins"/>
    <property type="match status" value="1"/>
</dbReference>
<protein>
    <submittedName>
        <fullName evidence="2">Uncharacterized protein</fullName>
    </submittedName>
</protein>
<evidence type="ECO:0000313" key="3">
    <source>
        <dbReference type="Proteomes" id="UP001642540"/>
    </source>
</evidence>
<dbReference type="EMBL" id="CAXLJM020000069">
    <property type="protein sequence ID" value="CAL8125367.1"/>
    <property type="molecule type" value="Genomic_DNA"/>
</dbReference>
<reference evidence="2 3" key="1">
    <citation type="submission" date="2024-08" db="EMBL/GenBank/DDBJ databases">
        <authorList>
            <person name="Cucini C."/>
            <person name="Frati F."/>
        </authorList>
    </citation>
    <scope>NUCLEOTIDE SEQUENCE [LARGE SCALE GENOMIC DNA]</scope>
</reference>
<gene>
    <name evidence="2" type="ORF">ODALV1_LOCUS20943</name>
</gene>
<evidence type="ECO:0000313" key="2">
    <source>
        <dbReference type="EMBL" id="CAL8125367.1"/>
    </source>
</evidence>
<comment type="caution">
    <text evidence="2">The sequence shown here is derived from an EMBL/GenBank/DDBJ whole genome shotgun (WGS) entry which is preliminary data.</text>
</comment>
<feature type="chain" id="PRO_5045548414" evidence="1">
    <location>
        <begin position="30"/>
        <end position="157"/>
    </location>
</feature>
<feature type="signal peptide" evidence="1">
    <location>
        <begin position="1"/>
        <end position="29"/>
    </location>
</feature>
<dbReference type="InterPro" id="IPR036728">
    <property type="entry name" value="PBP_GOBP_sf"/>
</dbReference>
<sequence length="157" mass="17809">MFPLRRKTFYFALIVVANFWLGTLNLAAAEGYCGFSVDTMNEVGDTIKGCVKSLNIEFKEEHVKDFENKFEDKGLSLCALQKLNLAKEDGTIEKDKLIKYAKNTDADFGKFVESCMAKSDTEIKGESDASMKAQKKTAFFVLCMNKEFCKDKMKEKM</sequence>
<accession>A0ABP1RFH6</accession>